<dbReference type="EMBL" id="FOIT01000001">
    <property type="protein sequence ID" value="SEV86084.1"/>
    <property type="molecule type" value="Genomic_DNA"/>
</dbReference>
<dbReference type="SUPFAM" id="SSF52540">
    <property type="entry name" value="P-loop containing nucleoside triphosphate hydrolases"/>
    <property type="match status" value="1"/>
</dbReference>
<evidence type="ECO:0000256" key="4">
    <source>
        <dbReference type="SAM" id="Coils"/>
    </source>
</evidence>
<evidence type="ECO:0000256" key="1">
    <source>
        <dbReference type="ARBA" id="ARBA00006930"/>
    </source>
</evidence>
<dbReference type="Pfam" id="PF13166">
    <property type="entry name" value="AAA_13"/>
    <property type="match status" value="1"/>
</dbReference>
<sequence>MINELDLSFYSDRFHEMKLEGLKQKNFVYGKNGTGKSSITEAIKNNHSTEYDIHLFNGYKRVFGENERLDAIALGEKNKEVQTKIEELNSIIKELSKDLREPVNDEENTYSRHRDSLQDYLKIKENIEEYFTKCASEIKNRSNPQVASPTYNKQSFKEDMSKVSKLSKDEIRKYEKTIKEDRKDIEVNLKLPVINWEEIQEEINGLLTTSIKPTKIINELERDHRKQSFAREGMKVHSHRDSIGNLLHEESCAFCGNTISELRWSELDDYFSESFKKHEEDMREKINEIDVHIERINDVEKINKNDFYLAYEEEINELNAEIFDYKNNTNEFLRKLKRALKYKLQNIFEESKEIEVSAQNNGQEILNKYNQIVEENIKLSQNIEQRKKEARDKIRWHIVNLYIESSDYKELHDHLNVSKGKKIEIKTYLNDLQENLNKLKNEKSELVNNSKSNIIATENINKLLNGLGNCTFTLEHVEEEGEQRGQYRVKGIDGSLRSVAELSEGEKNILAFLYFLNKLEDVDQNTEYDKGKIIIFDDPMTSNDDNVQYLMISALQKLYEQQNHPQLFVLTHNNHFYLQMCPNKRKYDKQNYLRLIKMNEKTEFVKITEPKDDLKPLYHELWEELKFAYENDKTTFMWNNMRRILEAFNRFVYGSEQPRDIERNIGEFEGKILAVSLIKSLHVNSHIGYETDVDISGKSKEELLEVFKKVFEAIKFESHFKVYWG</sequence>
<evidence type="ECO:0000256" key="2">
    <source>
        <dbReference type="ARBA" id="ARBA00011322"/>
    </source>
</evidence>
<dbReference type="AlphaFoldDB" id="A0A662Z3U5"/>
<dbReference type="InterPro" id="IPR026866">
    <property type="entry name" value="CR006_AAA"/>
</dbReference>
<dbReference type="InterPro" id="IPR027417">
    <property type="entry name" value="P-loop_NTPase"/>
</dbReference>
<gene>
    <name evidence="6" type="ORF">SAMN05192557_0554</name>
</gene>
<keyword evidence="4" id="KW-0175">Coiled coil</keyword>
<comment type="similarity">
    <text evidence="1">Belongs to the SMC family. SbcC subfamily.</text>
</comment>
<protein>
    <recommendedName>
        <fullName evidence="3">Nuclease SbcCD subunit C</fullName>
    </recommendedName>
</protein>
<feature type="domain" description="Protein CR006 P-loop" evidence="5">
    <location>
        <begin position="15"/>
        <end position="712"/>
    </location>
</feature>
<evidence type="ECO:0000259" key="5">
    <source>
        <dbReference type="Pfam" id="PF13166"/>
    </source>
</evidence>
<feature type="coiled-coil region" evidence="4">
    <location>
        <begin position="422"/>
        <end position="449"/>
    </location>
</feature>
<accession>A0A662Z3U5</accession>
<comment type="subunit">
    <text evidence="2">Heterodimer of SbcC and SbcD.</text>
</comment>
<reference evidence="6 7" key="1">
    <citation type="submission" date="2016-10" db="EMBL/GenBank/DDBJ databases">
        <authorList>
            <person name="Varghese N."/>
            <person name="Submissions S."/>
        </authorList>
    </citation>
    <scope>NUCLEOTIDE SEQUENCE [LARGE SCALE GENOMIC DNA]</scope>
    <source>
        <strain evidence="6 7">IBRC-M10081</strain>
    </source>
</reference>
<dbReference type="PANTHER" id="PTHR32114">
    <property type="entry name" value="ABC TRANSPORTER ABCH.3"/>
    <property type="match status" value="1"/>
</dbReference>
<organism evidence="6 7">
    <name type="scientific">Aliicoccus persicus</name>
    <dbReference type="NCBI Taxonomy" id="930138"/>
    <lineage>
        <taxon>Bacteria</taxon>
        <taxon>Bacillati</taxon>
        <taxon>Bacillota</taxon>
        <taxon>Bacilli</taxon>
        <taxon>Bacillales</taxon>
        <taxon>Staphylococcaceae</taxon>
        <taxon>Aliicoccus</taxon>
    </lineage>
</organism>
<evidence type="ECO:0000313" key="6">
    <source>
        <dbReference type="EMBL" id="SEV86084.1"/>
    </source>
</evidence>
<keyword evidence="7" id="KW-1185">Reference proteome</keyword>
<evidence type="ECO:0000313" key="7">
    <source>
        <dbReference type="Proteomes" id="UP000243605"/>
    </source>
</evidence>
<dbReference type="Proteomes" id="UP000243605">
    <property type="component" value="Unassembled WGS sequence"/>
</dbReference>
<dbReference type="OrthoDB" id="9795565at2"/>
<dbReference type="PANTHER" id="PTHR32114:SF2">
    <property type="entry name" value="ABC TRANSPORTER ABCH.3"/>
    <property type="match status" value="1"/>
</dbReference>
<evidence type="ECO:0000256" key="3">
    <source>
        <dbReference type="ARBA" id="ARBA00013368"/>
    </source>
</evidence>
<dbReference type="RefSeq" id="WP_091473664.1">
    <property type="nucleotide sequence ID" value="NZ_FOIT01000001.1"/>
</dbReference>
<name>A0A662Z3U5_9STAP</name>
<proteinExistence type="inferred from homology"/>
<dbReference type="Gene3D" id="3.40.50.300">
    <property type="entry name" value="P-loop containing nucleotide triphosphate hydrolases"/>
    <property type="match status" value="1"/>
</dbReference>